<proteinExistence type="predicted"/>
<dbReference type="Proteomes" id="UP000736335">
    <property type="component" value="Unassembled WGS sequence"/>
</dbReference>
<evidence type="ECO:0000313" key="1">
    <source>
        <dbReference type="EMBL" id="KAF9777994.1"/>
    </source>
</evidence>
<dbReference type="EMBL" id="WIUZ02000025">
    <property type="protein sequence ID" value="KAF9777994.1"/>
    <property type="molecule type" value="Genomic_DNA"/>
</dbReference>
<accession>A0A9P6H2E2</accession>
<evidence type="ECO:0000313" key="2">
    <source>
        <dbReference type="Proteomes" id="UP000736335"/>
    </source>
</evidence>
<reference evidence="1" key="1">
    <citation type="journal article" date="2020" name="Nat. Commun.">
        <title>Large-scale genome sequencing of mycorrhizal fungi provides insights into the early evolution of symbiotic traits.</title>
        <authorList>
            <person name="Miyauchi S."/>
            <person name="Kiss E."/>
            <person name="Kuo A."/>
            <person name="Drula E."/>
            <person name="Kohler A."/>
            <person name="Sanchez-Garcia M."/>
            <person name="Morin E."/>
            <person name="Andreopoulos B."/>
            <person name="Barry K.W."/>
            <person name="Bonito G."/>
            <person name="Buee M."/>
            <person name="Carver A."/>
            <person name="Chen C."/>
            <person name="Cichocki N."/>
            <person name="Clum A."/>
            <person name="Culley D."/>
            <person name="Crous P.W."/>
            <person name="Fauchery L."/>
            <person name="Girlanda M."/>
            <person name="Hayes R.D."/>
            <person name="Keri Z."/>
            <person name="LaButti K."/>
            <person name="Lipzen A."/>
            <person name="Lombard V."/>
            <person name="Magnuson J."/>
            <person name="Maillard F."/>
            <person name="Murat C."/>
            <person name="Nolan M."/>
            <person name="Ohm R.A."/>
            <person name="Pangilinan J."/>
            <person name="Pereira M.F."/>
            <person name="Perotto S."/>
            <person name="Peter M."/>
            <person name="Pfister S."/>
            <person name="Riley R."/>
            <person name="Sitrit Y."/>
            <person name="Stielow J.B."/>
            <person name="Szollosi G."/>
            <person name="Zifcakova L."/>
            <person name="Stursova M."/>
            <person name="Spatafora J.W."/>
            <person name="Tedersoo L."/>
            <person name="Vaario L.M."/>
            <person name="Yamada A."/>
            <person name="Yan M."/>
            <person name="Wang P."/>
            <person name="Xu J."/>
            <person name="Bruns T."/>
            <person name="Baldrian P."/>
            <person name="Vilgalys R."/>
            <person name="Dunand C."/>
            <person name="Henrissat B."/>
            <person name="Grigoriev I.V."/>
            <person name="Hibbett D."/>
            <person name="Nagy L.G."/>
            <person name="Martin F.M."/>
        </authorList>
    </citation>
    <scope>NUCLEOTIDE SEQUENCE</scope>
    <source>
        <strain evidence="1">UH-Tt-Lm1</strain>
    </source>
</reference>
<gene>
    <name evidence="1" type="ORF">BJ322DRAFT_1114537</name>
</gene>
<dbReference type="AlphaFoldDB" id="A0A9P6H2E2"/>
<organism evidence="1 2">
    <name type="scientific">Thelephora terrestris</name>
    <dbReference type="NCBI Taxonomy" id="56493"/>
    <lineage>
        <taxon>Eukaryota</taxon>
        <taxon>Fungi</taxon>
        <taxon>Dikarya</taxon>
        <taxon>Basidiomycota</taxon>
        <taxon>Agaricomycotina</taxon>
        <taxon>Agaricomycetes</taxon>
        <taxon>Thelephorales</taxon>
        <taxon>Thelephoraceae</taxon>
        <taxon>Thelephora</taxon>
    </lineage>
</organism>
<comment type="caution">
    <text evidence="1">The sequence shown here is derived from an EMBL/GenBank/DDBJ whole genome shotgun (WGS) entry which is preliminary data.</text>
</comment>
<keyword evidence="2" id="KW-1185">Reference proteome</keyword>
<protein>
    <submittedName>
        <fullName evidence="1">Uncharacterized protein</fullName>
    </submittedName>
</protein>
<reference evidence="1" key="2">
    <citation type="submission" date="2020-11" db="EMBL/GenBank/DDBJ databases">
        <authorList>
            <consortium name="DOE Joint Genome Institute"/>
            <person name="Kuo A."/>
            <person name="Miyauchi S."/>
            <person name="Kiss E."/>
            <person name="Drula E."/>
            <person name="Kohler A."/>
            <person name="Sanchez-Garcia M."/>
            <person name="Andreopoulos B."/>
            <person name="Barry K.W."/>
            <person name="Bonito G."/>
            <person name="Buee M."/>
            <person name="Carver A."/>
            <person name="Chen C."/>
            <person name="Cichocki N."/>
            <person name="Clum A."/>
            <person name="Culley D."/>
            <person name="Crous P.W."/>
            <person name="Fauchery L."/>
            <person name="Girlanda M."/>
            <person name="Hayes R."/>
            <person name="Keri Z."/>
            <person name="Labutti K."/>
            <person name="Lipzen A."/>
            <person name="Lombard V."/>
            <person name="Magnuson J."/>
            <person name="Maillard F."/>
            <person name="Morin E."/>
            <person name="Murat C."/>
            <person name="Nolan M."/>
            <person name="Ohm R."/>
            <person name="Pangilinan J."/>
            <person name="Pereira M."/>
            <person name="Perotto S."/>
            <person name="Peter M."/>
            <person name="Riley R."/>
            <person name="Sitrit Y."/>
            <person name="Stielow B."/>
            <person name="Szollosi G."/>
            <person name="Zifcakova L."/>
            <person name="Stursova M."/>
            <person name="Spatafora J.W."/>
            <person name="Tedersoo L."/>
            <person name="Vaario L.-M."/>
            <person name="Yamada A."/>
            <person name="Yan M."/>
            <person name="Wang P."/>
            <person name="Xu J."/>
            <person name="Bruns T."/>
            <person name="Baldrian P."/>
            <person name="Vilgalys R."/>
            <person name="Henrissat B."/>
            <person name="Grigoriev I.V."/>
            <person name="Hibbett D."/>
            <person name="Nagy L.G."/>
            <person name="Martin F.M."/>
        </authorList>
    </citation>
    <scope>NUCLEOTIDE SEQUENCE</scope>
    <source>
        <strain evidence="1">UH-Tt-Lm1</strain>
    </source>
</reference>
<sequence length="194" mass="20425">MSLSPSLAPSLLIEQLRLLEAQIPPPGVMVSTANTAEQVTIANQILAITRQLREKLATESTEASQKLSQAILDIVAYSEQVENMHRLLSLADSCVGQIRSRMHAHGIPIDLPSVTSSAIAPSDAIAAPDTFTVSGTMPNTVSDTMPDTVSDTVSDTTPGTVSDTMPDAVSDVDGPAAQYNPHWGQGVKYPVGTC</sequence>
<name>A0A9P6H2E2_9AGAM</name>